<sequence>MLAVRLKKKKTKYSFGLPISSFYRNLSMLAVRLVLGTAPMIASFFSPLTKIIIVGMLRIPYLDATEGLSSVFNLKHLTLPAYCFASSLITGWNMRHGPHQGAQNSTTTGSVALRTSESHVSSVTVGTEKEQENEPQMKIRQI</sequence>
<proteinExistence type="predicted"/>
<keyword evidence="4" id="KW-1185">Reference proteome</keyword>
<dbReference type="Proteomes" id="UP000823775">
    <property type="component" value="Unassembled WGS sequence"/>
</dbReference>
<reference evidence="3 4" key="1">
    <citation type="journal article" date="2021" name="BMC Genomics">
        <title>Datura genome reveals duplications of psychoactive alkaloid biosynthetic genes and high mutation rate following tissue culture.</title>
        <authorList>
            <person name="Rajewski A."/>
            <person name="Carter-House D."/>
            <person name="Stajich J."/>
            <person name="Litt A."/>
        </authorList>
    </citation>
    <scope>NUCLEOTIDE SEQUENCE [LARGE SCALE GENOMIC DNA]</scope>
    <source>
        <strain evidence="3">AR-01</strain>
    </source>
</reference>
<accession>A0ABS8VK87</accession>
<evidence type="ECO:0000313" key="4">
    <source>
        <dbReference type="Proteomes" id="UP000823775"/>
    </source>
</evidence>
<evidence type="ECO:0000256" key="2">
    <source>
        <dbReference type="SAM" id="Phobius"/>
    </source>
</evidence>
<keyword evidence="2" id="KW-0812">Transmembrane</keyword>
<feature type="region of interest" description="Disordered" evidence="1">
    <location>
        <begin position="118"/>
        <end position="142"/>
    </location>
</feature>
<evidence type="ECO:0000313" key="3">
    <source>
        <dbReference type="EMBL" id="MCD9646553.1"/>
    </source>
</evidence>
<feature type="compositionally biased region" description="Basic and acidic residues" evidence="1">
    <location>
        <begin position="127"/>
        <end position="142"/>
    </location>
</feature>
<feature type="transmembrane region" description="Helical" evidence="2">
    <location>
        <begin position="33"/>
        <end position="57"/>
    </location>
</feature>
<dbReference type="EMBL" id="JACEIK010004836">
    <property type="protein sequence ID" value="MCD9646553.1"/>
    <property type="molecule type" value="Genomic_DNA"/>
</dbReference>
<name>A0ABS8VK87_DATST</name>
<organism evidence="3 4">
    <name type="scientific">Datura stramonium</name>
    <name type="common">Jimsonweed</name>
    <name type="synonym">Common thornapple</name>
    <dbReference type="NCBI Taxonomy" id="4076"/>
    <lineage>
        <taxon>Eukaryota</taxon>
        <taxon>Viridiplantae</taxon>
        <taxon>Streptophyta</taxon>
        <taxon>Embryophyta</taxon>
        <taxon>Tracheophyta</taxon>
        <taxon>Spermatophyta</taxon>
        <taxon>Magnoliopsida</taxon>
        <taxon>eudicotyledons</taxon>
        <taxon>Gunneridae</taxon>
        <taxon>Pentapetalae</taxon>
        <taxon>asterids</taxon>
        <taxon>lamiids</taxon>
        <taxon>Solanales</taxon>
        <taxon>Solanaceae</taxon>
        <taxon>Solanoideae</taxon>
        <taxon>Datureae</taxon>
        <taxon>Datura</taxon>
    </lineage>
</organism>
<comment type="caution">
    <text evidence="3">The sequence shown here is derived from an EMBL/GenBank/DDBJ whole genome shotgun (WGS) entry which is preliminary data.</text>
</comment>
<keyword evidence="2" id="KW-1133">Transmembrane helix</keyword>
<gene>
    <name evidence="3" type="ORF">HAX54_036473</name>
</gene>
<keyword evidence="2" id="KW-0472">Membrane</keyword>
<evidence type="ECO:0000256" key="1">
    <source>
        <dbReference type="SAM" id="MobiDB-lite"/>
    </source>
</evidence>
<protein>
    <submittedName>
        <fullName evidence="3">Uncharacterized protein</fullName>
    </submittedName>
</protein>